<dbReference type="SUPFAM" id="SSF49854">
    <property type="entry name" value="Spermadhesin, CUB domain"/>
    <property type="match status" value="2"/>
</dbReference>
<proteinExistence type="predicted"/>
<dbReference type="SMART" id="SM00042">
    <property type="entry name" value="CUB"/>
    <property type="match status" value="2"/>
</dbReference>
<feature type="domain" description="CUB" evidence="4">
    <location>
        <begin position="128"/>
        <end position="253"/>
    </location>
</feature>
<evidence type="ECO:0000313" key="5">
    <source>
        <dbReference type="EMBL" id="KAJ7357753.1"/>
    </source>
</evidence>
<protein>
    <recommendedName>
        <fullName evidence="4">CUB domain-containing protein</fullName>
    </recommendedName>
</protein>
<evidence type="ECO:0000313" key="6">
    <source>
        <dbReference type="Proteomes" id="UP001163046"/>
    </source>
</evidence>
<dbReference type="Gene3D" id="2.60.120.290">
    <property type="entry name" value="Spermadhesin, CUB domain"/>
    <property type="match status" value="2"/>
</dbReference>
<reference evidence="5" key="1">
    <citation type="submission" date="2023-01" db="EMBL/GenBank/DDBJ databases">
        <title>Genome assembly of the deep-sea coral Lophelia pertusa.</title>
        <authorList>
            <person name="Herrera S."/>
            <person name="Cordes E."/>
        </authorList>
    </citation>
    <scope>NUCLEOTIDE SEQUENCE</scope>
    <source>
        <strain evidence="5">USNM1676648</strain>
        <tissue evidence="5">Polyp</tissue>
    </source>
</reference>
<accession>A0A9X0CLN5</accession>
<dbReference type="PROSITE" id="PS01180">
    <property type="entry name" value="CUB"/>
    <property type="match status" value="2"/>
</dbReference>
<evidence type="ECO:0000256" key="1">
    <source>
        <dbReference type="ARBA" id="ARBA00022737"/>
    </source>
</evidence>
<name>A0A9X0CLN5_9CNID</name>
<dbReference type="OrthoDB" id="6369184at2759"/>
<sequence>MKFGEILELPKENGNYKKNLHCVFQSEPVGTGISDISPNVLQLSWFSFDVCGEMPACITDYVEIFVSCSYKSIGRFCGRKKPSAVISPDRCLRMVFHSDNAESGRGFKARLIVTARPRNLTPLHNYRLVVKLNSSSRSGLFSSPGYPRHYPTHCPSQTYLFETTQKRTAMRLYFMEFNTKGTDGICETHRDDILTIEVSKLNGDHICQEIYTVCGVRKPFYLTWTEYSRISINFRTNNDSSVARGFCRWVHYLPVNRKSHRKHWC</sequence>
<dbReference type="CDD" id="cd00041">
    <property type="entry name" value="CUB"/>
    <property type="match status" value="1"/>
</dbReference>
<organism evidence="5 6">
    <name type="scientific">Desmophyllum pertusum</name>
    <dbReference type="NCBI Taxonomy" id="174260"/>
    <lineage>
        <taxon>Eukaryota</taxon>
        <taxon>Metazoa</taxon>
        <taxon>Cnidaria</taxon>
        <taxon>Anthozoa</taxon>
        <taxon>Hexacorallia</taxon>
        <taxon>Scleractinia</taxon>
        <taxon>Caryophylliina</taxon>
        <taxon>Caryophylliidae</taxon>
        <taxon>Desmophyllum</taxon>
    </lineage>
</organism>
<dbReference type="Pfam" id="PF00431">
    <property type="entry name" value="CUB"/>
    <property type="match status" value="2"/>
</dbReference>
<evidence type="ECO:0000259" key="4">
    <source>
        <dbReference type="PROSITE" id="PS01180"/>
    </source>
</evidence>
<dbReference type="AlphaFoldDB" id="A0A9X0CLN5"/>
<dbReference type="Proteomes" id="UP001163046">
    <property type="component" value="Unassembled WGS sequence"/>
</dbReference>
<comment type="caution">
    <text evidence="3">Lacks conserved residue(s) required for the propagation of feature annotation.</text>
</comment>
<dbReference type="EMBL" id="MU827318">
    <property type="protein sequence ID" value="KAJ7357753.1"/>
    <property type="molecule type" value="Genomic_DNA"/>
</dbReference>
<dbReference type="InterPro" id="IPR035914">
    <property type="entry name" value="Sperma_CUB_dom_sf"/>
</dbReference>
<dbReference type="PANTHER" id="PTHR24251">
    <property type="entry name" value="OVOCHYMASE-RELATED"/>
    <property type="match status" value="1"/>
</dbReference>
<comment type="caution">
    <text evidence="5">The sequence shown here is derived from an EMBL/GenBank/DDBJ whole genome shotgun (WGS) entry which is preliminary data.</text>
</comment>
<evidence type="ECO:0000256" key="2">
    <source>
        <dbReference type="ARBA" id="ARBA00023157"/>
    </source>
</evidence>
<keyword evidence="2" id="KW-1015">Disulfide bond</keyword>
<dbReference type="InterPro" id="IPR000859">
    <property type="entry name" value="CUB_dom"/>
</dbReference>
<keyword evidence="1" id="KW-0677">Repeat</keyword>
<feature type="domain" description="CUB" evidence="4">
    <location>
        <begin position="1"/>
        <end position="114"/>
    </location>
</feature>
<evidence type="ECO:0000256" key="3">
    <source>
        <dbReference type="PROSITE-ProRule" id="PRU00059"/>
    </source>
</evidence>
<keyword evidence="6" id="KW-1185">Reference proteome</keyword>
<gene>
    <name evidence="5" type="ORF">OS493_023227</name>
</gene>
<dbReference type="PANTHER" id="PTHR24251:SF30">
    <property type="entry name" value="MEMBRANE FRIZZLED-RELATED PROTEIN"/>
    <property type="match status" value="1"/>
</dbReference>